<organism evidence="1 2">
    <name type="scientific">Tritrichomonas musculus</name>
    <dbReference type="NCBI Taxonomy" id="1915356"/>
    <lineage>
        <taxon>Eukaryota</taxon>
        <taxon>Metamonada</taxon>
        <taxon>Parabasalia</taxon>
        <taxon>Tritrichomonadida</taxon>
        <taxon>Tritrichomonadidae</taxon>
        <taxon>Tritrichomonas</taxon>
    </lineage>
</organism>
<reference evidence="1 2" key="1">
    <citation type="submission" date="2024-04" db="EMBL/GenBank/DDBJ databases">
        <title>Tritrichomonas musculus Genome.</title>
        <authorList>
            <person name="Alves-Ferreira E."/>
            <person name="Grigg M."/>
            <person name="Lorenzi H."/>
            <person name="Galac M."/>
        </authorList>
    </citation>
    <scope>NUCLEOTIDE SEQUENCE [LARGE SCALE GENOMIC DNA]</scope>
    <source>
        <strain evidence="1 2">EAF2021</strain>
    </source>
</reference>
<evidence type="ECO:0000313" key="2">
    <source>
        <dbReference type="Proteomes" id="UP001470230"/>
    </source>
</evidence>
<accession>A0ABR2KW50</accession>
<name>A0ABR2KW50_9EUKA</name>
<dbReference type="Proteomes" id="UP001470230">
    <property type="component" value="Unassembled WGS sequence"/>
</dbReference>
<dbReference type="EMBL" id="JAPFFF010000003">
    <property type="protein sequence ID" value="KAK8894991.1"/>
    <property type="molecule type" value="Genomic_DNA"/>
</dbReference>
<comment type="caution">
    <text evidence="1">The sequence shown here is derived from an EMBL/GenBank/DDBJ whole genome shotgun (WGS) entry which is preliminary data.</text>
</comment>
<protein>
    <submittedName>
        <fullName evidence="1">Uncharacterized protein</fullName>
    </submittedName>
</protein>
<gene>
    <name evidence="1" type="ORF">M9Y10_023433</name>
</gene>
<sequence length="100" mass="11800">MKMRAMQQQLWILRGDPNLQQWVDNLTGIYTYSAAIVRVIVQHATDWGCPCPVLDDVQKQCDSFKRKLILLKEYQQENIRPMGKEAQKIIKQNSGFQFWE</sequence>
<proteinExistence type="predicted"/>
<evidence type="ECO:0000313" key="1">
    <source>
        <dbReference type="EMBL" id="KAK8894991.1"/>
    </source>
</evidence>
<keyword evidence="2" id="KW-1185">Reference proteome</keyword>